<dbReference type="EMBL" id="UAUF01000002">
    <property type="protein sequence ID" value="SPZ00080.1"/>
    <property type="molecule type" value="Genomic_DNA"/>
</dbReference>
<evidence type="ECO:0000313" key="6">
    <source>
        <dbReference type="Proteomes" id="UP000638986"/>
    </source>
</evidence>
<keyword evidence="1" id="KW-0472">Membrane</keyword>
<keyword evidence="1" id="KW-1133">Transmembrane helix</keyword>
<sequence>MQLSSVSQRGFGLISVMVAILITTILGVLAAGKVIQTVNDAAAEATGTYLMNIRGALLKTLSEHMYAYSNTDISGAQAGTYPPAPAWATFSGNSTIISVKDLKDFGLLRKDFPDAPPLGRSAQIKFVRSGTCPGSTCSVEAYVYTCWPVNSRRPSGNVTVTSCPAQPAGWEYDSALVAAVVQATEGNGGSNTLDSKTVKGSLFNISATDLDIPSNSPGHVAVLASLNNTMFDQFVRQGDTRHIYLNDQLTVDKQIETKAGALLNTSITLGAACDTEGLYATSSRQTFAVCRSGHWFELVSHVLAGIVTLSNGERAPTPVCPTSNMRPFYVATLSGFDNTITGGNLLVHGSQSGSISGSGQTSATGQVSVDGSFSGTFTSDSSSSIRVAQSVSVDGDGLVTITPAGTNNRAMVILGCVVKW</sequence>
<organism evidence="4 5">
    <name type="scientific">Pseudomonas luteola</name>
    <dbReference type="NCBI Taxonomy" id="47886"/>
    <lineage>
        <taxon>Bacteria</taxon>
        <taxon>Pseudomonadati</taxon>
        <taxon>Pseudomonadota</taxon>
        <taxon>Gammaproteobacteria</taxon>
        <taxon>Pseudomonadales</taxon>
        <taxon>Pseudomonadaceae</taxon>
        <taxon>Pseudomonas</taxon>
    </lineage>
</organism>
<gene>
    <name evidence="2" type="ORF">I5Q09_24070</name>
    <name evidence="3" type="ORF">NCTC11842_00049</name>
    <name evidence="4" type="ORF">NCTC11842_00225</name>
</gene>
<name>A0A2X2DZQ0_PSELU</name>
<dbReference type="Proteomes" id="UP000250443">
    <property type="component" value="Unassembled WGS sequence"/>
</dbReference>
<dbReference type="RefSeq" id="WP_112297414.1">
    <property type="nucleotide sequence ID" value="NZ_JAAMQY010000010.1"/>
</dbReference>
<proteinExistence type="predicted"/>
<evidence type="ECO:0000256" key="1">
    <source>
        <dbReference type="SAM" id="Phobius"/>
    </source>
</evidence>
<evidence type="ECO:0000313" key="3">
    <source>
        <dbReference type="EMBL" id="SPY99904.1"/>
    </source>
</evidence>
<dbReference type="EMBL" id="UAUF01000002">
    <property type="protein sequence ID" value="SPY99904.1"/>
    <property type="molecule type" value="Genomic_DNA"/>
</dbReference>
<dbReference type="AlphaFoldDB" id="A0A2X2DZQ0"/>
<evidence type="ECO:0000313" key="5">
    <source>
        <dbReference type="Proteomes" id="UP000250443"/>
    </source>
</evidence>
<dbReference type="EMBL" id="JADTXM010000028">
    <property type="protein sequence ID" value="MBH3441759.1"/>
    <property type="molecule type" value="Genomic_DNA"/>
</dbReference>
<accession>A0A2X2DZQ0</accession>
<reference evidence="2 6" key="2">
    <citation type="submission" date="2020-11" db="EMBL/GenBank/DDBJ databases">
        <title>Enhanced detection system for hospital associated transmission using whole genome sequencing surveillance.</title>
        <authorList>
            <person name="Harrison L.H."/>
            <person name="Van Tyne D."/>
            <person name="Marsh J.W."/>
            <person name="Griffith M.P."/>
            <person name="Snyder D.J."/>
            <person name="Cooper V.S."/>
            <person name="Mustapha M."/>
        </authorList>
    </citation>
    <scope>NUCLEOTIDE SEQUENCE [LARGE SCALE GENOMIC DNA]</scope>
    <source>
        <strain evidence="2 6">PSB00013</strain>
    </source>
</reference>
<protein>
    <submittedName>
        <fullName evidence="2">Prepilin-type N-terminal cleavage/methylation domain-containing protein</fullName>
    </submittedName>
</protein>
<evidence type="ECO:0000313" key="4">
    <source>
        <dbReference type="EMBL" id="SPZ00080.1"/>
    </source>
</evidence>
<keyword evidence="1" id="KW-0812">Transmembrane</keyword>
<reference evidence="4 5" key="1">
    <citation type="submission" date="2018-06" db="EMBL/GenBank/DDBJ databases">
        <authorList>
            <consortium name="Pathogen Informatics"/>
            <person name="Doyle S."/>
        </authorList>
    </citation>
    <scope>NUCLEOTIDE SEQUENCE [LARGE SCALE GENOMIC DNA]</scope>
    <source>
        <strain evidence="4 5">NCTC11842</strain>
    </source>
</reference>
<dbReference type="Proteomes" id="UP000638986">
    <property type="component" value="Unassembled WGS sequence"/>
</dbReference>
<evidence type="ECO:0000313" key="2">
    <source>
        <dbReference type="EMBL" id="MBH3441759.1"/>
    </source>
</evidence>
<feature type="transmembrane region" description="Helical" evidence="1">
    <location>
        <begin position="12"/>
        <end position="32"/>
    </location>
</feature>